<proteinExistence type="predicted"/>
<dbReference type="PANTHER" id="PTHR44019:SF8">
    <property type="entry name" value="POC1 CENTRIOLAR PROTEIN HOMOLOG"/>
    <property type="match status" value="1"/>
</dbReference>
<keyword evidence="1 3" id="KW-0853">WD repeat</keyword>
<dbReference type="InterPro" id="IPR019775">
    <property type="entry name" value="WD40_repeat_CS"/>
</dbReference>
<evidence type="ECO:0000256" key="4">
    <source>
        <dbReference type="SAM" id="Phobius"/>
    </source>
</evidence>
<comment type="caution">
    <text evidence="5">The sequence shown here is derived from an EMBL/GenBank/DDBJ whole genome shotgun (WGS) entry which is preliminary data.</text>
</comment>
<dbReference type="EMBL" id="MPUH01000086">
    <property type="protein sequence ID" value="OMJ91234.1"/>
    <property type="molecule type" value="Genomic_DNA"/>
</dbReference>
<dbReference type="AlphaFoldDB" id="A0A1R2CQF4"/>
<evidence type="ECO:0000313" key="6">
    <source>
        <dbReference type="Proteomes" id="UP000187209"/>
    </source>
</evidence>
<feature type="transmembrane region" description="Helical" evidence="4">
    <location>
        <begin position="909"/>
        <end position="929"/>
    </location>
</feature>
<dbReference type="PROSITE" id="PS50082">
    <property type="entry name" value="WD_REPEATS_2"/>
    <property type="match status" value="3"/>
</dbReference>
<gene>
    <name evidence="5" type="ORF">SteCoe_6307</name>
</gene>
<feature type="transmembrane region" description="Helical" evidence="4">
    <location>
        <begin position="1006"/>
        <end position="1024"/>
    </location>
</feature>
<evidence type="ECO:0000256" key="2">
    <source>
        <dbReference type="ARBA" id="ARBA00022737"/>
    </source>
</evidence>
<dbReference type="SUPFAM" id="SSF50978">
    <property type="entry name" value="WD40 repeat-like"/>
    <property type="match status" value="2"/>
</dbReference>
<evidence type="ECO:0000256" key="3">
    <source>
        <dbReference type="PROSITE-ProRule" id="PRU00221"/>
    </source>
</evidence>
<dbReference type="SMART" id="SM00320">
    <property type="entry name" value="WD40"/>
    <property type="match status" value="7"/>
</dbReference>
<keyword evidence="4" id="KW-0812">Transmembrane</keyword>
<dbReference type="Proteomes" id="UP000187209">
    <property type="component" value="Unassembled WGS sequence"/>
</dbReference>
<feature type="transmembrane region" description="Helical" evidence="4">
    <location>
        <begin position="886"/>
        <end position="902"/>
    </location>
</feature>
<dbReference type="InterPro" id="IPR001680">
    <property type="entry name" value="WD40_rpt"/>
</dbReference>
<protein>
    <submittedName>
        <fullName evidence="5">Uncharacterized protein</fullName>
    </submittedName>
</protein>
<accession>A0A1R2CQF4</accession>
<dbReference type="OrthoDB" id="437584at2759"/>
<dbReference type="InterPro" id="IPR015943">
    <property type="entry name" value="WD40/YVTN_repeat-like_dom_sf"/>
</dbReference>
<reference evidence="5 6" key="1">
    <citation type="submission" date="2016-11" db="EMBL/GenBank/DDBJ databases">
        <title>The macronuclear genome of Stentor coeruleus: a giant cell with tiny introns.</title>
        <authorList>
            <person name="Slabodnick M."/>
            <person name="Ruby J.G."/>
            <person name="Reiff S.B."/>
            <person name="Swart E.C."/>
            <person name="Gosai S."/>
            <person name="Prabakaran S."/>
            <person name="Witkowska E."/>
            <person name="Larue G.E."/>
            <person name="Fisher S."/>
            <person name="Freeman R.M."/>
            <person name="Gunawardena J."/>
            <person name="Chu W."/>
            <person name="Stover N.A."/>
            <person name="Gregory B.D."/>
            <person name="Nowacki M."/>
            <person name="Derisi J."/>
            <person name="Roy S.W."/>
            <person name="Marshall W.F."/>
            <person name="Sood P."/>
        </authorList>
    </citation>
    <scope>NUCLEOTIDE SEQUENCE [LARGE SCALE GENOMIC DNA]</scope>
    <source>
        <strain evidence="5">WM001</strain>
    </source>
</reference>
<feature type="transmembrane region" description="Helical" evidence="4">
    <location>
        <begin position="969"/>
        <end position="986"/>
    </location>
</feature>
<dbReference type="Gene3D" id="2.130.10.10">
    <property type="entry name" value="YVTN repeat-like/Quinoprotein amine dehydrogenase"/>
    <property type="match status" value="3"/>
</dbReference>
<dbReference type="PROSITE" id="PS50294">
    <property type="entry name" value="WD_REPEATS_REGION"/>
    <property type="match status" value="3"/>
</dbReference>
<dbReference type="InterPro" id="IPR050505">
    <property type="entry name" value="WDR55/POC1"/>
</dbReference>
<dbReference type="CDD" id="cd00200">
    <property type="entry name" value="WD40"/>
    <property type="match status" value="1"/>
</dbReference>
<dbReference type="PANTHER" id="PTHR44019">
    <property type="entry name" value="WD REPEAT-CONTAINING PROTEIN 55"/>
    <property type="match status" value="1"/>
</dbReference>
<dbReference type="Pfam" id="PF00400">
    <property type="entry name" value="WD40"/>
    <property type="match status" value="5"/>
</dbReference>
<evidence type="ECO:0000313" key="5">
    <source>
        <dbReference type="EMBL" id="OMJ91234.1"/>
    </source>
</evidence>
<keyword evidence="4" id="KW-0472">Membrane</keyword>
<feature type="transmembrane region" description="Helical" evidence="4">
    <location>
        <begin position="1056"/>
        <end position="1078"/>
    </location>
</feature>
<feature type="repeat" description="WD" evidence="3">
    <location>
        <begin position="274"/>
        <end position="315"/>
    </location>
</feature>
<dbReference type="InterPro" id="IPR036322">
    <property type="entry name" value="WD40_repeat_dom_sf"/>
</dbReference>
<dbReference type="PROSITE" id="PS00678">
    <property type="entry name" value="WD_REPEATS_1"/>
    <property type="match status" value="2"/>
</dbReference>
<keyword evidence="6" id="KW-1185">Reference proteome</keyword>
<feature type="repeat" description="WD" evidence="3">
    <location>
        <begin position="481"/>
        <end position="522"/>
    </location>
</feature>
<keyword evidence="4" id="KW-1133">Transmembrane helix</keyword>
<organism evidence="5 6">
    <name type="scientific">Stentor coeruleus</name>
    <dbReference type="NCBI Taxonomy" id="5963"/>
    <lineage>
        <taxon>Eukaryota</taxon>
        <taxon>Sar</taxon>
        <taxon>Alveolata</taxon>
        <taxon>Ciliophora</taxon>
        <taxon>Postciliodesmatophora</taxon>
        <taxon>Heterotrichea</taxon>
        <taxon>Heterotrichida</taxon>
        <taxon>Stentoridae</taxon>
        <taxon>Stentor</taxon>
    </lineage>
</organism>
<sequence>MSGLQYLLSKTLSVEEAAETPKKPESFTECLDDLLDYCNKQLPTLYNLDFKPVSFDISKDEETLVIGGEHGNVAVYDMLKKVKIRDEEKCGIYSVVSILFVLNEQQVVFCSSKSDIHFLEYPTLKSLHKIELNYSPIRLNNDEGPILNVTMKLGSNEEWLYYCNYTEEVQIMKLSTTKDYYRKRIDQHRIETQDKVACLDISDDGTLIAVGLDNNTVRLIHADTFTKLQSTEPYTSRPLLVTFSQNRKHIAAGFEDFKVIVWRLDNVLMKIYEMIDHKDIVTGITFINNNENMVTASGDNNIIVWNMRVESLPYTMNLLDKPVMHFKVAKDLSKVYFSQDYNAIMSWSIPSLHKNARYTHHKEKVNKVLFMPNGFELLSIGDDGLAILWDFRNNLMQDSIQLEGQLIIAAVPPQGEYVCICSSNKLIYRWTFSTGLVEETPLGSPGISMSFSTDGFSMAVSDELSRILIYDADVMEKKDQLKGHKDIVSSLAFILDNEYLLSASLDSEIGKWNLAKGEKVATFKGHKSGIDCMIATSNDWVISASEDEIIVWNIDGILMYYMPIREMGQGKVKGFYLSSDFTYLVCLQENVLNYWQVDNLSIMFQTSTKFAGGSLSVTSDEKTIAVSEGHTIFIEDNPMLSINTRIVGLSQGSQQQYMKFIIDSQKKDSIAEYTEAHNHWVIVPYLVSVAHILAYSNRIDDLSHSLFDAKNKAKFFSTINYENPLSISVDLEYKNIIDVCFKHMKSELGKRNIRAFASIEKCLTQLNGIEYPDISKIYDLIFKKAEGNQLPEFCLHETELPILHTSESLVVIAEDIIGKEYFSSTGRPVVFQHSLCLLDIELGTQGSLDFLESLLNGDEAVYNSRVVKEFLTCKWEKIQTLVNTQGFIYIVYMILLSVYTVSFMQNNDFLGFVLAAHLILFSLEILQFVTDYKNYFFDVWNIFDQLRTWSFFVYIISVYWYDEYSYNKLLAVIIFSWLRGISYFRMFEGTRYMVRLLGRVILDMRVFFTILAYSTIGFAFIFYLRNPSTSFLLYLTTSYRLDLGDFNTDYTAVFDWVVFFLATMMNPMIMLNLLISILSDTAARVSQDSYVANLQELTRMIIEVERVMFWKKNITAKHYLHYINFVEDEKQQDKVIERCKFIKSKLDKMQRNLELINDKMTNVNVGQIEESIKSMKEAQTLFKQEMNGYFEKNNSVLSKISEKLSKQG</sequence>
<feature type="repeat" description="WD" evidence="3">
    <location>
        <begin position="358"/>
        <end position="399"/>
    </location>
</feature>
<keyword evidence="2" id="KW-0677">Repeat</keyword>
<evidence type="ECO:0000256" key="1">
    <source>
        <dbReference type="ARBA" id="ARBA00022574"/>
    </source>
</evidence>
<name>A0A1R2CQF4_9CILI</name>